<dbReference type="Proteomes" id="UP000051181">
    <property type="component" value="Unassembled WGS sequence"/>
</dbReference>
<evidence type="ECO:0000256" key="2">
    <source>
        <dbReference type="ARBA" id="ARBA00023136"/>
    </source>
</evidence>
<dbReference type="Pfam" id="PF00144">
    <property type="entry name" value="Beta-lactamase"/>
    <property type="match status" value="1"/>
</dbReference>
<evidence type="ECO:0000256" key="1">
    <source>
        <dbReference type="ARBA" id="ARBA00004370"/>
    </source>
</evidence>
<dbReference type="PANTHER" id="PTHR46825">
    <property type="entry name" value="D-ALANYL-D-ALANINE-CARBOXYPEPTIDASE/ENDOPEPTIDASE AMPH"/>
    <property type="match status" value="1"/>
</dbReference>
<dbReference type="PANTHER" id="PTHR46825:SF11">
    <property type="entry name" value="PENICILLIN-BINDING PROTEIN 4"/>
    <property type="match status" value="1"/>
</dbReference>
<dbReference type="GO" id="GO:0016020">
    <property type="term" value="C:membrane"/>
    <property type="evidence" value="ECO:0007669"/>
    <property type="project" value="UniProtKB-SubCell"/>
</dbReference>
<dbReference type="EMBL" id="AZCN01000001">
    <property type="protein sequence ID" value="KRK19336.1"/>
    <property type="molecule type" value="Genomic_DNA"/>
</dbReference>
<dbReference type="PATRIC" id="fig|913848.6.peg.79"/>
<reference evidence="4 5" key="1">
    <citation type="journal article" date="2015" name="Genome Announc.">
        <title>Expanding the biotechnology potential of lactobacilli through comparative genomics of 213 strains and associated genera.</title>
        <authorList>
            <person name="Sun Z."/>
            <person name="Harris H.M."/>
            <person name="McCann A."/>
            <person name="Guo C."/>
            <person name="Argimon S."/>
            <person name="Zhang W."/>
            <person name="Yang X."/>
            <person name="Jeffery I.B."/>
            <person name="Cooney J.C."/>
            <person name="Kagawa T.F."/>
            <person name="Liu W."/>
            <person name="Song Y."/>
            <person name="Salvetti E."/>
            <person name="Wrobel A."/>
            <person name="Rasinkangas P."/>
            <person name="Parkhill J."/>
            <person name="Rea M.C."/>
            <person name="O'Sullivan O."/>
            <person name="Ritari J."/>
            <person name="Douillard F.P."/>
            <person name="Paul Ross R."/>
            <person name="Yang R."/>
            <person name="Briner A.E."/>
            <person name="Felis G.E."/>
            <person name="de Vos W.M."/>
            <person name="Barrangou R."/>
            <person name="Klaenhammer T.R."/>
            <person name="Caufield P.W."/>
            <person name="Cui Y."/>
            <person name="Zhang H."/>
            <person name="O'Toole P.W."/>
        </authorList>
    </citation>
    <scope>NUCLEOTIDE SEQUENCE [LARGE SCALE GENOMIC DNA]</scope>
    <source>
        <strain evidence="4 5">DSM 20001</strain>
    </source>
</reference>
<protein>
    <submittedName>
        <fullName evidence="4">Beta-lactamase class C-like penicillin binding protein</fullName>
    </submittedName>
</protein>
<dbReference type="InterPro" id="IPR001466">
    <property type="entry name" value="Beta-lactam-related"/>
</dbReference>
<dbReference type="InterPro" id="IPR050491">
    <property type="entry name" value="AmpC-like"/>
</dbReference>
<organism evidence="4 5">
    <name type="scientific">Loigolactobacillus coryniformis subsp. coryniformis KCTC 3167 = DSM 20001</name>
    <dbReference type="NCBI Taxonomy" id="913848"/>
    <lineage>
        <taxon>Bacteria</taxon>
        <taxon>Bacillati</taxon>
        <taxon>Bacillota</taxon>
        <taxon>Bacilli</taxon>
        <taxon>Lactobacillales</taxon>
        <taxon>Lactobacillaceae</taxon>
        <taxon>Loigolactobacillus</taxon>
    </lineage>
</organism>
<dbReference type="InterPro" id="IPR012338">
    <property type="entry name" value="Beta-lactam/transpept-like"/>
</dbReference>
<dbReference type="SUPFAM" id="SSF56601">
    <property type="entry name" value="beta-lactamase/transpeptidase-like"/>
    <property type="match status" value="1"/>
</dbReference>
<comment type="caution">
    <text evidence="4">The sequence shown here is derived from an EMBL/GenBank/DDBJ whole genome shotgun (WGS) entry which is preliminary data.</text>
</comment>
<sequence length="386" mass="41446">MKIAVMAEVRMKHKAGRIVTILLVLLVIVGGGAVAAIYQKNSLAHVYFHKLTDKTEKTTPVATTDKTASSTIDETKLKAQLKQLQFVGNVAVIQDGKLIYQQPYGQDPQKNVKTATTEYQIGALQNTLTAAAVMQLVKDGKLDLTTPVSKYYLLDNADASVTVGSLLEMTSGLTLDVLPASELNKDVIAWNLANATVTTTGQYNFQTVNYALLSGIIAQASGVSYQKFIKDTLLQPAGVKHTGFVTSAAVQSKLAPSFTYDKASDSASAVTQDTLFQTMNGQLGSKQLYTTASDMAQLTHYITSSSFVGEKYMHQGAIAKEGTAYTGRLTIDGSRLVSRADFAGYHNALAFTEDGKTGVVLLSNYQKDGSLSDTAKAILKLVQKND</sequence>
<evidence type="ECO:0000259" key="3">
    <source>
        <dbReference type="Pfam" id="PF00144"/>
    </source>
</evidence>
<evidence type="ECO:0000313" key="5">
    <source>
        <dbReference type="Proteomes" id="UP000051181"/>
    </source>
</evidence>
<dbReference type="AlphaFoldDB" id="A0A0R1FCF9"/>
<gene>
    <name evidence="4" type="ORF">FD22_GL000081</name>
</gene>
<dbReference type="Gene3D" id="3.40.710.10">
    <property type="entry name" value="DD-peptidase/beta-lactamase superfamily"/>
    <property type="match status" value="1"/>
</dbReference>
<feature type="domain" description="Beta-lactamase-related" evidence="3">
    <location>
        <begin position="88"/>
        <end position="380"/>
    </location>
</feature>
<accession>A0A0R1FCF9</accession>
<evidence type="ECO:0000313" key="4">
    <source>
        <dbReference type="EMBL" id="KRK19336.1"/>
    </source>
</evidence>
<keyword evidence="2" id="KW-0472">Membrane</keyword>
<proteinExistence type="predicted"/>
<name>A0A0R1FCF9_9LACO</name>
<dbReference type="eggNOG" id="COG1680">
    <property type="taxonomic scope" value="Bacteria"/>
</dbReference>
<comment type="subcellular location">
    <subcellularLocation>
        <location evidence="1">Membrane</location>
    </subcellularLocation>
</comment>